<dbReference type="Proteomes" id="UP000886124">
    <property type="component" value="Unassembled WGS sequence"/>
</dbReference>
<dbReference type="SUPFAM" id="SSF52402">
    <property type="entry name" value="Adenine nucleotide alpha hydrolases-like"/>
    <property type="match status" value="1"/>
</dbReference>
<evidence type="ECO:0000259" key="4">
    <source>
        <dbReference type="PROSITE" id="PS51278"/>
    </source>
</evidence>
<gene>
    <name evidence="5" type="ORF">ENJ89_04625</name>
</gene>
<dbReference type="Pfam" id="PF00733">
    <property type="entry name" value="Asn_synthase"/>
    <property type="match status" value="1"/>
</dbReference>
<dbReference type="GO" id="GO:0004066">
    <property type="term" value="F:asparagine synthase (glutamine-hydrolyzing) activity"/>
    <property type="evidence" value="ECO:0007669"/>
    <property type="project" value="UniProtKB-EC"/>
</dbReference>
<proteinExistence type="predicted"/>
<dbReference type="PANTHER" id="PTHR43284">
    <property type="entry name" value="ASPARAGINE SYNTHETASE (GLUTAMINE-HYDROLYZING)"/>
    <property type="match status" value="1"/>
</dbReference>
<protein>
    <recommendedName>
        <fullName evidence="2">asparagine synthase (glutamine-hydrolyzing)</fullName>
        <ecNumber evidence="2">6.3.5.4</ecNumber>
    </recommendedName>
</protein>
<dbReference type="InterPro" id="IPR017932">
    <property type="entry name" value="GATase_2_dom"/>
</dbReference>
<sequence>GGFILYNVRKDWRDLFRRLQSAMRWDDDYHQRELAPAGSQLRAFAMGRRFIPISKVTFDNRYHSILFGEIYAQNKTGQEDIHRALLRRWLASGAQALSETDGAFLLLVWDDAEQKLFIANDAFGLFPLNYANRPDGFFFASQLTALATLLNRAEFDEQALAERMFLGFPLNGRTYLKDVRRLPPGSLLEFRDGHVNVSRYFRPMYDYQTRRPLQERLRAVEQLFASAVQKRYRPDERAAIALSGGFDTRLIWSVALNKGLDAAAATHGASRSADMVIARQIAAGLKLPHSAFDLDALPAQQFPDWSEELIRMSDGLMPASAFFIIPYYRFLQQNFDVLIDGAGGALYRRQHAATFEWQQKRGLSPESFTFRLFLKPAFKHRDLFPAWKQDFTEPIRQELSDYFTRTSPLGAPADRIDLFYLQQIVGLLYSADFLLQTHFINCREPFYDLQLFAAGRTFSPQERKKLFIHRHIIERNFPALTEYPLEFQDYALPYRGFLWKRMTAAATDRFHLPFAGRRLQKFPPLFDQAAFLRRHGRDYLFDLLLASGAQTGRRAAPKALEKILNEHFGGTTDHTGLLFQLLGLELTLRLFNRLLTGSKL</sequence>
<dbReference type="GO" id="GO:0006529">
    <property type="term" value="P:asparagine biosynthetic process"/>
    <property type="evidence" value="ECO:0007669"/>
    <property type="project" value="InterPro"/>
</dbReference>
<reference evidence="5" key="1">
    <citation type="journal article" date="2020" name="mSystems">
        <title>Genome- and Community-Level Interaction Insights into Carbon Utilization and Element Cycling Functions of Hydrothermarchaeota in Hydrothermal Sediment.</title>
        <authorList>
            <person name="Zhou Z."/>
            <person name="Liu Y."/>
            <person name="Xu W."/>
            <person name="Pan J."/>
            <person name="Luo Z.H."/>
            <person name="Li M."/>
        </authorList>
    </citation>
    <scope>NUCLEOTIDE SEQUENCE [LARGE SCALE GENOMIC DNA]</scope>
    <source>
        <strain evidence="5">HyVt-527</strain>
    </source>
</reference>
<comment type="caution">
    <text evidence="5">The sequence shown here is derived from an EMBL/GenBank/DDBJ whole genome shotgun (WGS) entry which is preliminary data.</text>
</comment>
<dbReference type="InterPro" id="IPR029055">
    <property type="entry name" value="Ntn_hydrolases_N"/>
</dbReference>
<name>A0A7V5PNQ4_CALAY</name>
<dbReference type="InterPro" id="IPR001962">
    <property type="entry name" value="Asn_synthase"/>
</dbReference>
<organism evidence="5">
    <name type="scientific">Caldithrix abyssi</name>
    <dbReference type="NCBI Taxonomy" id="187145"/>
    <lineage>
        <taxon>Bacteria</taxon>
        <taxon>Pseudomonadati</taxon>
        <taxon>Calditrichota</taxon>
        <taxon>Calditrichia</taxon>
        <taxon>Calditrichales</taxon>
        <taxon>Calditrichaceae</taxon>
        <taxon>Caldithrix</taxon>
    </lineage>
</organism>
<evidence type="ECO:0000256" key="2">
    <source>
        <dbReference type="ARBA" id="ARBA00012737"/>
    </source>
</evidence>
<dbReference type="EC" id="6.3.5.4" evidence="2"/>
<evidence type="ECO:0000313" key="5">
    <source>
        <dbReference type="EMBL" id="HHJ52458.1"/>
    </source>
</evidence>
<dbReference type="InterPro" id="IPR014729">
    <property type="entry name" value="Rossmann-like_a/b/a_fold"/>
</dbReference>
<feature type="domain" description="Glutamine amidotransferase type-2" evidence="4">
    <location>
        <begin position="1"/>
        <end position="193"/>
    </location>
</feature>
<dbReference type="InterPro" id="IPR051786">
    <property type="entry name" value="ASN_synthetase/amidase"/>
</dbReference>
<dbReference type="SUPFAM" id="SSF56235">
    <property type="entry name" value="N-terminal nucleophile aminohydrolases (Ntn hydrolases)"/>
    <property type="match status" value="1"/>
</dbReference>
<comment type="pathway">
    <text evidence="1">Amino-acid biosynthesis; L-asparagine biosynthesis; L-asparagine from L-aspartate (L-Gln route): step 1/1.</text>
</comment>
<accession>A0A7V5PNQ4</accession>
<feature type="non-terminal residue" evidence="5">
    <location>
        <position position="1"/>
    </location>
</feature>
<dbReference type="AlphaFoldDB" id="A0A7V5PNQ4"/>
<dbReference type="Gene3D" id="3.60.20.10">
    <property type="entry name" value="Glutamine Phosphoribosylpyrophosphate, subunit 1, domain 1"/>
    <property type="match status" value="1"/>
</dbReference>
<dbReference type="Pfam" id="PF13537">
    <property type="entry name" value="GATase_7"/>
    <property type="match status" value="1"/>
</dbReference>
<evidence type="ECO:0000256" key="3">
    <source>
        <dbReference type="ARBA" id="ARBA00048741"/>
    </source>
</evidence>
<evidence type="ECO:0000256" key="1">
    <source>
        <dbReference type="ARBA" id="ARBA00005187"/>
    </source>
</evidence>
<dbReference type="EMBL" id="DROD01000314">
    <property type="protein sequence ID" value="HHJ52458.1"/>
    <property type="molecule type" value="Genomic_DNA"/>
</dbReference>
<dbReference type="PANTHER" id="PTHR43284:SF1">
    <property type="entry name" value="ASPARAGINE SYNTHETASE"/>
    <property type="match status" value="1"/>
</dbReference>
<dbReference type="PROSITE" id="PS51278">
    <property type="entry name" value="GATASE_TYPE_2"/>
    <property type="match status" value="1"/>
</dbReference>
<comment type="catalytic activity">
    <reaction evidence="3">
        <text>L-aspartate + L-glutamine + ATP + H2O = L-asparagine + L-glutamate + AMP + diphosphate + H(+)</text>
        <dbReference type="Rhea" id="RHEA:12228"/>
        <dbReference type="ChEBI" id="CHEBI:15377"/>
        <dbReference type="ChEBI" id="CHEBI:15378"/>
        <dbReference type="ChEBI" id="CHEBI:29985"/>
        <dbReference type="ChEBI" id="CHEBI:29991"/>
        <dbReference type="ChEBI" id="CHEBI:30616"/>
        <dbReference type="ChEBI" id="CHEBI:33019"/>
        <dbReference type="ChEBI" id="CHEBI:58048"/>
        <dbReference type="ChEBI" id="CHEBI:58359"/>
        <dbReference type="ChEBI" id="CHEBI:456215"/>
        <dbReference type="EC" id="6.3.5.4"/>
    </reaction>
</comment>
<dbReference type="Gene3D" id="3.40.50.620">
    <property type="entry name" value="HUPs"/>
    <property type="match status" value="1"/>
</dbReference>